<keyword evidence="3" id="KW-1003">Cell membrane</keyword>
<evidence type="ECO:0000256" key="7">
    <source>
        <dbReference type="SAM" id="MobiDB-lite"/>
    </source>
</evidence>
<dbReference type="PRINTS" id="PR01036">
    <property type="entry name" value="TCRTETB"/>
</dbReference>
<comment type="caution">
    <text evidence="10">The sequence shown here is derived from an EMBL/GenBank/DDBJ whole genome shotgun (WGS) entry which is preliminary data.</text>
</comment>
<feature type="transmembrane region" description="Helical" evidence="8">
    <location>
        <begin position="337"/>
        <end position="358"/>
    </location>
</feature>
<feature type="transmembrane region" description="Helical" evidence="8">
    <location>
        <begin position="116"/>
        <end position="143"/>
    </location>
</feature>
<feature type="transmembrane region" description="Helical" evidence="8">
    <location>
        <begin position="48"/>
        <end position="73"/>
    </location>
</feature>
<feature type="transmembrane region" description="Helical" evidence="8">
    <location>
        <begin position="441"/>
        <end position="459"/>
    </location>
</feature>
<keyword evidence="4 8" id="KW-0812">Transmembrane</keyword>
<feature type="compositionally biased region" description="Low complexity" evidence="7">
    <location>
        <begin position="16"/>
        <end position="41"/>
    </location>
</feature>
<evidence type="ECO:0000256" key="3">
    <source>
        <dbReference type="ARBA" id="ARBA00022475"/>
    </source>
</evidence>
<gene>
    <name evidence="10" type="ORF">OHJ16_06440</name>
</gene>
<evidence type="ECO:0000259" key="9">
    <source>
        <dbReference type="PROSITE" id="PS50850"/>
    </source>
</evidence>
<dbReference type="RefSeq" id="WP_268917219.1">
    <property type="nucleotide sequence ID" value="NZ_JAPTMY010000011.1"/>
</dbReference>
<keyword evidence="11" id="KW-1185">Reference proteome</keyword>
<dbReference type="EMBL" id="JAPTMY010000011">
    <property type="protein sequence ID" value="MCZ0857680.1"/>
    <property type="molecule type" value="Genomic_DNA"/>
</dbReference>
<dbReference type="SUPFAM" id="SSF103473">
    <property type="entry name" value="MFS general substrate transporter"/>
    <property type="match status" value="1"/>
</dbReference>
<feature type="transmembrane region" description="Helical" evidence="8">
    <location>
        <begin position="239"/>
        <end position="259"/>
    </location>
</feature>
<evidence type="ECO:0000313" key="10">
    <source>
        <dbReference type="EMBL" id="MCZ0857680.1"/>
    </source>
</evidence>
<feature type="transmembrane region" description="Helical" evidence="8">
    <location>
        <begin position="174"/>
        <end position="192"/>
    </location>
</feature>
<evidence type="ECO:0000313" key="11">
    <source>
        <dbReference type="Proteomes" id="UP001072034"/>
    </source>
</evidence>
<dbReference type="PROSITE" id="PS50850">
    <property type="entry name" value="MFS"/>
    <property type="match status" value="1"/>
</dbReference>
<evidence type="ECO:0000256" key="6">
    <source>
        <dbReference type="ARBA" id="ARBA00023136"/>
    </source>
</evidence>
<evidence type="ECO:0000256" key="4">
    <source>
        <dbReference type="ARBA" id="ARBA00022692"/>
    </source>
</evidence>
<reference evidence="10" key="1">
    <citation type="submission" date="2022-10" db="EMBL/GenBank/DDBJ databases">
        <title>Genome sequence of Actinomyces israelii ATCC 10048.</title>
        <authorList>
            <person name="Watt R.M."/>
            <person name="Tong W.M."/>
        </authorList>
    </citation>
    <scope>NUCLEOTIDE SEQUENCE</scope>
    <source>
        <strain evidence="10">ATCC 10048</strain>
    </source>
</reference>
<sequence>MTRTALARTARSEPSEAPGRARPAAGTAAAGAAAGTGETDGGTTRSHFLAVFSGLLVAMLLASLDQTIFSTALPTIVGELNGVEHQLWVTTAYMLTATIMMPVYGKLGDLLGRKNLFIGAISIFLAGTVVGGSAASMAALIAARAIQGLGGGGLMILSQSIIADVVPARDRGKYMGAMGAVFGLSSIIGPLLGGWFTESLSWRWAFWINVPLGLVAVAAAVIFLDLPRRRLTVAIDWRGIATMAVATSAIILICAWGGHTYAWDSAQILGLAAVAAVGAIAFVAVERRAEAPIIPLHLFASRNFNLATIAGMIIAIGMFGAISYMPTYFQMVYGYSATQAGLLLISMVSGLMGAALLTGNLASRTGRYKWMTIACAVVSAIGLGLLSTIEVTTSVQVLCTYLFVLGAGIGLGMQIFILIVQNSFPDREVGAATAANNFFREIGATLGAAIVGSIFTSNLTSLLTERMSEAGIEPGRSGAAISGLTPAIVNALPEQLRAIVTSAYSEALTPVFGHLVPLVLVALVVVCFIREVPLRTSVEEH</sequence>
<name>A0ABT4I7H2_9ACTO</name>
<feature type="transmembrane region" description="Helical" evidence="8">
    <location>
        <begin position="395"/>
        <end position="420"/>
    </location>
</feature>
<keyword evidence="2" id="KW-0813">Transport</keyword>
<keyword evidence="5 8" id="KW-1133">Transmembrane helix</keyword>
<feature type="domain" description="Major facilitator superfamily (MFS) profile" evidence="9">
    <location>
        <begin position="51"/>
        <end position="534"/>
    </location>
</feature>
<dbReference type="NCBIfam" id="TIGR00711">
    <property type="entry name" value="efflux_EmrB"/>
    <property type="match status" value="1"/>
</dbReference>
<protein>
    <submittedName>
        <fullName evidence="10">MDR family MFS transporter</fullName>
    </submittedName>
</protein>
<dbReference type="Gene3D" id="1.20.1250.20">
    <property type="entry name" value="MFS general substrate transporter like domains"/>
    <property type="match status" value="1"/>
</dbReference>
<dbReference type="InterPro" id="IPR036259">
    <property type="entry name" value="MFS_trans_sf"/>
</dbReference>
<dbReference type="InterPro" id="IPR004638">
    <property type="entry name" value="EmrB-like"/>
</dbReference>
<feature type="transmembrane region" description="Helical" evidence="8">
    <location>
        <begin position="149"/>
        <end position="167"/>
    </location>
</feature>
<dbReference type="Gene3D" id="1.20.1720.10">
    <property type="entry name" value="Multidrug resistance protein D"/>
    <property type="match status" value="1"/>
</dbReference>
<feature type="transmembrane region" description="Helical" evidence="8">
    <location>
        <begin position="370"/>
        <end position="389"/>
    </location>
</feature>
<dbReference type="InterPro" id="IPR011701">
    <property type="entry name" value="MFS"/>
</dbReference>
<dbReference type="PANTHER" id="PTHR23501:SF197">
    <property type="entry name" value="COMD"/>
    <property type="match status" value="1"/>
</dbReference>
<dbReference type="Pfam" id="PF07690">
    <property type="entry name" value="MFS_1"/>
    <property type="match status" value="1"/>
</dbReference>
<comment type="subcellular location">
    <subcellularLocation>
        <location evidence="1">Cell membrane</location>
        <topology evidence="1">Multi-pass membrane protein</topology>
    </subcellularLocation>
</comment>
<feature type="transmembrane region" description="Helical" evidence="8">
    <location>
        <begin position="511"/>
        <end position="529"/>
    </location>
</feature>
<accession>A0ABT4I7H2</accession>
<dbReference type="PANTHER" id="PTHR23501">
    <property type="entry name" value="MAJOR FACILITATOR SUPERFAMILY"/>
    <property type="match status" value="1"/>
</dbReference>
<dbReference type="InterPro" id="IPR020846">
    <property type="entry name" value="MFS_dom"/>
</dbReference>
<feature type="region of interest" description="Disordered" evidence="7">
    <location>
        <begin position="1"/>
        <end position="41"/>
    </location>
</feature>
<dbReference type="CDD" id="cd17502">
    <property type="entry name" value="MFS_Azr1_MDR_like"/>
    <property type="match status" value="1"/>
</dbReference>
<keyword evidence="6 8" id="KW-0472">Membrane</keyword>
<evidence type="ECO:0000256" key="8">
    <source>
        <dbReference type="SAM" id="Phobius"/>
    </source>
</evidence>
<evidence type="ECO:0000256" key="1">
    <source>
        <dbReference type="ARBA" id="ARBA00004651"/>
    </source>
</evidence>
<organism evidence="10 11">
    <name type="scientific">Actinomyces israelii</name>
    <dbReference type="NCBI Taxonomy" id="1659"/>
    <lineage>
        <taxon>Bacteria</taxon>
        <taxon>Bacillati</taxon>
        <taxon>Actinomycetota</taxon>
        <taxon>Actinomycetes</taxon>
        <taxon>Actinomycetales</taxon>
        <taxon>Actinomycetaceae</taxon>
        <taxon>Actinomyces</taxon>
    </lineage>
</organism>
<feature type="transmembrane region" description="Helical" evidence="8">
    <location>
        <begin position="85"/>
        <end position="104"/>
    </location>
</feature>
<evidence type="ECO:0000256" key="5">
    <source>
        <dbReference type="ARBA" id="ARBA00022989"/>
    </source>
</evidence>
<feature type="transmembrane region" description="Helical" evidence="8">
    <location>
        <begin position="265"/>
        <end position="285"/>
    </location>
</feature>
<proteinExistence type="predicted"/>
<feature type="transmembrane region" description="Helical" evidence="8">
    <location>
        <begin position="306"/>
        <end position="325"/>
    </location>
</feature>
<evidence type="ECO:0000256" key="2">
    <source>
        <dbReference type="ARBA" id="ARBA00022448"/>
    </source>
</evidence>
<feature type="transmembrane region" description="Helical" evidence="8">
    <location>
        <begin position="204"/>
        <end position="227"/>
    </location>
</feature>
<dbReference type="Proteomes" id="UP001072034">
    <property type="component" value="Unassembled WGS sequence"/>
</dbReference>